<evidence type="ECO:0000313" key="10">
    <source>
        <dbReference type="Proteomes" id="UP000215453"/>
    </source>
</evidence>
<dbReference type="Pfam" id="PF14599">
    <property type="entry name" value="zinc_ribbon_6"/>
    <property type="match status" value="1"/>
</dbReference>
<dbReference type="Proteomes" id="UP000215453">
    <property type="component" value="Chromosome 12"/>
</dbReference>
<dbReference type="GO" id="GO:0005634">
    <property type="term" value="C:nucleus"/>
    <property type="evidence" value="ECO:0007669"/>
    <property type="project" value="TreeGrafter"/>
</dbReference>
<feature type="domain" description="CHY-type" evidence="7">
    <location>
        <begin position="162"/>
        <end position="233"/>
    </location>
</feature>
<dbReference type="GO" id="GO:0008270">
    <property type="term" value="F:zinc ion binding"/>
    <property type="evidence" value="ECO:0007669"/>
    <property type="project" value="UniProtKB-KW"/>
</dbReference>
<evidence type="ECO:0000256" key="3">
    <source>
        <dbReference type="ARBA" id="ARBA00022833"/>
    </source>
</evidence>
<feature type="region of interest" description="Disordered" evidence="5">
    <location>
        <begin position="391"/>
        <end position="431"/>
    </location>
</feature>
<evidence type="ECO:0008006" key="11">
    <source>
        <dbReference type="Google" id="ProtNLM"/>
    </source>
</evidence>
<feature type="region of interest" description="Disordered" evidence="5">
    <location>
        <begin position="542"/>
        <end position="607"/>
    </location>
</feature>
<organism evidence="9 10">
    <name type="scientific">Zymoseptoria tritici ST99CH_1A5</name>
    <dbReference type="NCBI Taxonomy" id="1276529"/>
    <lineage>
        <taxon>Eukaryota</taxon>
        <taxon>Fungi</taxon>
        <taxon>Dikarya</taxon>
        <taxon>Ascomycota</taxon>
        <taxon>Pezizomycotina</taxon>
        <taxon>Dothideomycetes</taxon>
        <taxon>Dothideomycetidae</taxon>
        <taxon>Mycosphaerellales</taxon>
        <taxon>Mycosphaerellaceae</taxon>
        <taxon>Zymoseptoria</taxon>
    </lineage>
</organism>
<dbReference type="PROSITE" id="PS51266">
    <property type="entry name" value="ZF_CHY"/>
    <property type="match status" value="1"/>
</dbReference>
<evidence type="ECO:0000259" key="8">
    <source>
        <dbReference type="PROSITE" id="PS51270"/>
    </source>
</evidence>
<proteinExistence type="predicted"/>
<dbReference type="Gene3D" id="3.30.40.10">
    <property type="entry name" value="Zinc/RING finger domain, C3HC4 (zinc finger)"/>
    <property type="match status" value="1"/>
</dbReference>
<evidence type="ECO:0000256" key="2">
    <source>
        <dbReference type="ARBA" id="ARBA00022771"/>
    </source>
</evidence>
<dbReference type="AlphaFoldDB" id="A0A1Y6M1G2"/>
<dbReference type="PROSITE" id="PS51270">
    <property type="entry name" value="ZF_CTCHY"/>
    <property type="match status" value="1"/>
</dbReference>
<sequence length="778" mass="85753">MSTNPAQEAVESLQPLSPATSPPNLSRTSSQPTPAEPASMDGALPENDGMNSLRQKLQEIRQLAVSTEEKAQRMHYLMMQDYISHKTSLPSPFASPDGRPTNGITRDDMPHLHAPPAIDPDNPYNLRPGDLEPVYSPLPPIRHDDVVIEDDGNDSSSETSSDLLPDLGCMHYKRNVKVQCFDCQQWYPCRHCHDQAHDLPFPHALNRKKTKNMLCMICQTPQPAAEICINCNEYAAWYFCSICKLWDNDPTHRIYHCPSCGICRVGEGLGKDYIHCPRCNVCLTINTFEGHKCIERATEGDCPLCLVVLFDSRTPVVAMPCGHYMHGDCFRDLMSVTYKCPVCGKSAVNMEIEWRRLDEEIRRQPMPEEGELEGLLPAILEGEAIPAATGVPQHRTTETDAAIPPPTQDTTSPADPATSQTTNSVQPPPAARRPREVYINCNDCHSRTWTPFHWLGLKCQRCDSYNTHQMAPSHLHETDTERLLRQQTSAQQSVIGPEFTGEAVLRSAGIGVGEREGMLAVPSDGQGTGQGAASVELLDVPSSPATHPVRSPPHSPGRYFVDASASPPNEPRRSSFTTFSAPSMPNLPTLSSLSASTPGLPRLPRLPNLPNLPNLPDLQAMRGYATLPNVGNFGVGERLGDGWERTYEMMSAVGRSLSPMRYYLNGLDERDHLEAEGGEHPDEGKADGRGLAGFGGSVNSNGGLRAGLERRSSAWSEPGLGWLVRERERWTGKQEEVEDVESGSEDEEEEEEVDMLGEEEEGGKGMNPFDELELMGHR</sequence>
<dbReference type="EMBL" id="LT882687">
    <property type="protein sequence ID" value="SMY29528.1"/>
    <property type="molecule type" value="Genomic_DNA"/>
</dbReference>
<dbReference type="SUPFAM" id="SSF57850">
    <property type="entry name" value="RING/U-box"/>
    <property type="match status" value="1"/>
</dbReference>
<dbReference type="PROSITE" id="PS50089">
    <property type="entry name" value="ZF_RING_2"/>
    <property type="match status" value="1"/>
</dbReference>
<feature type="compositionally biased region" description="Basic and acidic residues" evidence="5">
    <location>
        <begin position="674"/>
        <end position="688"/>
    </location>
</feature>
<dbReference type="Pfam" id="PF05495">
    <property type="entry name" value="zf-CHY"/>
    <property type="match status" value="1"/>
</dbReference>
<dbReference type="Pfam" id="PF13639">
    <property type="entry name" value="zf-RING_2"/>
    <property type="match status" value="1"/>
</dbReference>
<dbReference type="PANTHER" id="PTHR21319:SF0">
    <property type="entry name" value="AND RING FINGER DOMAIN PROTEIN, PUTATIVE (AFU_ORTHOLOGUE AFUA_1G08900)-RELATED"/>
    <property type="match status" value="1"/>
</dbReference>
<protein>
    <recommendedName>
        <fullName evidence="11">RING-type domain-containing protein</fullName>
    </recommendedName>
</protein>
<evidence type="ECO:0000256" key="5">
    <source>
        <dbReference type="SAM" id="MobiDB-lite"/>
    </source>
</evidence>
<feature type="compositionally biased region" description="Polar residues" evidence="5">
    <location>
        <begin position="14"/>
        <end position="33"/>
    </location>
</feature>
<dbReference type="SMART" id="SM00184">
    <property type="entry name" value="RING"/>
    <property type="match status" value="1"/>
</dbReference>
<dbReference type="SUPFAM" id="SSF161219">
    <property type="entry name" value="CHY zinc finger-like"/>
    <property type="match status" value="1"/>
</dbReference>
<dbReference type="GO" id="GO:0016567">
    <property type="term" value="P:protein ubiquitination"/>
    <property type="evidence" value="ECO:0007669"/>
    <property type="project" value="TreeGrafter"/>
</dbReference>
<evidence type="ECO:0000256" key="4">
    <source>
        <dbReference type="PROSITE-ProRule" id="PRU00601"/>
    </source>
</evidence>
<dbReference type="PANTHER" id="PTHR21319">
    <property type="entry name" value="RING FINGER AND CHY ZINC FINGER DOMAIN-CONTAINING PROTEIN 1"/>
    <property type="match status" value="1"/>
</dbReference>
<gene>
    <name evidence="9" type="ORF">ZT1A5_G10977</name>
</gene>
<accession>A0A1Y6M1G2</accession>
<feature type="compositionally biased region" description="Polar residues" evidence="5">
    <location>
        <begin position="408"/>
        <end position="425"/>
    </location>
</feature>
<dbReference type="InterPro" id="IPR013083">
    <property type="entry name" value="Znf_RING/FYVE/PHD"/>
</dbReference>
<evidence type="ECO:0000313" key="9">
    <source>
        <dbReference type="EMBL" id="SMY29528.1"/>
    </source>
</evidence>
<dbReference type="InterPro" id="IPR037274">
    <property type="entry name" value="Znf_CHY_sf"/>
</dbReference>
<evidence type="ECO:0000259" key="6">
    <source>
        <dbReference type="PROSITE" id="PS50089"/>
    </source>
</evidence>
<dbReference type="SUPFAM" id="SSF161245">
    <property type="entry name" value="Zinc hairpin stack"/>
    <property type="match status" value="1"/>
</dbReference>
<keyword evidence="2 4" id="KW-0863">Zinc-finger</keyword>
<dbReference type="GO" id="GO:0061630">
    <property type="term" value="F:ubiquitin protein ligase activity"/>
    <property type="evidence" value="ECO:0007669"/>
    <property type="project" value="TreeGrafter"/>
</dbReference>
<feature type="region of interest" description="Disordered" evidence="5">
    <location>
        <begin position="728"/>
        <end position="778"/>
    </location>
</feature>
<feature type="domain" description="RING-type" evidence="6">
    <location>
        <begin position="302"/>
        <end position="343"/>
    </location>
</feature>
<feature type="domain" description="CTCHY-type" evidence="8">
    <location>
        <begin position="235"/>
        <end position="301"/>
    </location>
</feature>
<dbReference type="InterPro" id="IPR037275">
    <property type="entry name" value="Znf_CTCHY_sf"/>
</dbReference>
<dbReference type="InterPro" id="IPR008913">
    <property type="entry name" value="Znf_CHY"/>
</dbReference>
<reference evidence="9 10" key="1">
    <citation type="submission" date="2016-10" db="EMBL/GenBank/DDBJ databases">
        <authorList>
            <person name="Varghese N."/>
        </authorList>
    </citation>
    <scope>NUCLEOTIDE SEQUENCE [LARGE SCALE GENOMIC DNA]</scope>
</reference>
<keyword evidence="3" id="KW-0862">Zinc</keyword>
<evidence type="ECO:0000256" key="1">
    <source>
        <dbReference type="ARBA" id="ARBA00022723"/>
    </source>
</evidence>
<feature type="region of interest" description="Disordered" evidence="5">
    <location>
        <begin position="674"/>
        <end position="700"/>
    </location>
</feature>
<name>A0A1Y6M1G2_ZYMTR</name>
<feature type="compositionally biased region" description="Polar residues" evidence="5">
    <location>
        <begin position="574"/>
        <end position="583"/>
    </location>
</feature>
<keyword evidence="1" id="KW-0479">Metal-binding</keyword>
<dbReference type="GO" id="GO:0006511">
    <property type="term" value="P:ubiquitin-dependent protein catabolic process"/>
    <property type="evidence" value="ECO:0007669"/>
    <property type="project" value="TreeGrafter"/>
</dbReference>
<dbReference type="CDD" id="cd16464">
    <property type="entry name" value="RING-H2_Pirh2-like"/>
    <property type="match status" value="1"/>
</dbReference>
<dbReference type="InterPro" id="IPR001841">
    <property type="entry name" value="Znf_RING"/>
</dbReference>
<dbReference type="InterPro" id="IPR017921">
    <property type="entry name" value="Znf_CTCHY"/>
</dbReference>
<dbReference type="InterPro" id="IPR039512">
    <property type="entry name" value="RCHY1_zinc-ribbon"/>
</dbReference>
<feature type="region of interest" description="Disordered" evidence="5">
    <location>
        <begin position="1"/>
        <end position="52"/>
    </location>
</feature>
<feature type="compositionally biased region" description="Low complexity" evidence="5">
    <location>
        <begin position="586"/>
        <end position="607"/>
    </location>
</feature>
<dbReference type="Gene3D" id="2.20.28.10">
    <property type="match status" value="1"/>
</dbReference>
<evidence type="ECO:0000259" key="7">
    <source>
        <dbReference type="PROSITE" id="PS51266"/>
    </source>
</evidence>
<feature type="compositionally biased region" description="Acidic residues" evidence="5">
    <location>
        <begin position="736"/>
        <end position="761"/>
    </location>
</feature>